<protein>
    <recommendedName>
        <fullName evidence="1">CBS domain-containing protein</fullName>
    </recommendedName>
</protein>
<gene>
    <name evidence="2" type="ORF">SY89_02504</name>
</gene>
<keyword evidence="3" id="KW-1185">Reference proteome</keyword>
<dbReference type="AlphaFoldDB" id="A0A0P7GCN4"/>
<accession>A0A0P7GCN4</accession>
<dbReference type="Gene3D" id="3.10.580.10">
    <property type="entry name" value="CBS-domain"/>
    <property type="match status" value="1"/>
</dbReference>
<feature type="domain" description="CBS" evidence="1">
    <location>
        <begin position="3"/>
        <end position="54"/>
    </location>
</feature>
<dbReference type="InterPro" id="IPR000644">
    <property type="entry name" value="CBS_dom"/>
</dbReference>
<reference evidence="3" key="1">
    <citation type="submission" date="2013-11" db="EMBL/GenBank/DDBJ databases">
        <authorList>
            <person name="Hoang H.T."/>
            <person name="Killian M.L."/>
            <person name="Madson D.M."/>
            <person name="Arruda P.H.E."/>
            <person name="Sun D."/>
            <person name="Schwartz K.J."/>
            <person name="Yoon K."/>
        </authorList>
    </citation>
    <scope>NUCLEOTIDE SEQUENCE [LARGE SCALE GENOMIC DNA]</scope>
    <source>
        <strain evidence="3">CDK2</strain>
    </source>
</reference>
<dbReference type="Pfam" id="PF00571">
    <property type="entry name" value="CBS"/>
    <property type="match status" value="1"/>
</dbReference>
<dbReference type="Proteomes" id="UP000050535">
    <property type="component" value="Unassembled WGS sequence"/>
</dbReference>
<dbReference type="InterPro" id="IPR046342">
    <property type="entry name" value="CBS_dom_sf"/>
</dbReference>
<dbReference type="EMBL" id="LGUC01000001">
    <property type="protein sequence ID" value="KPN31753.1"/>
    <property type="molecule type" value="Genomic_DNA"/>
</dbReference>
<dbReference type="PATRIC" id="fig|699431.3.peg.2568"/>
<evidence type="ECO:0000313" key="2">
    <source>
        <dbReference type="EMBL" id="KPN31753.1"/>
    </source>
</evidence>
<evidence type="ECO:0000259" key="1">
    <source>
        <dbReference type="Pfam" id="PF00571"/>
    </source>
</evidence>
<dbReference type="STRING" id="699431.SY89_02504"/>
<proteinExistence type="predicted"/>
<sequence length="111" mass="12174">MDISDIAVKEFVEVEADTRVAKVRSLFERENPKGIVVMDDGDCIGVIREKQLIQSHVEDDTKAGAIVRSSRSGGSPPNVRRYDDVREVSRVLVEGDVKIAPVYEGRTSGAS</sequence>
<organism evidence="2 3">
    <name type="scientific">Halolamina pelagica</name>
    <dbReference type="NCBI Taxonomy" id="699431"/>
    <lineage>
        <taxon>Archaea</taxon>
        <taxon>Methanobacteriati</taxon>
        <taxon>Methanobacteriota</taxon>
        <taxon>Stenosarchaea group</taxon>
        <taxon>Halobacteria</taxon>
        <taxon>Halobacteriales</taxon>
        <taxon>Haloferacaceae</taxon>
    </lineage>
</organism>
<evidence type="ECO:0000313" key="3">
    <source>
        <dbReference type="Proteomes" id="UP000050535"/>
    </source>
</evidence>
<dbReference type="SUPFAM" id="SSF54631">
    <property type="entry name" value="CBS-domain pair"/>
    <property type="match status" value="1"/>
</dbReference>
<name>A0A0P7GCN4_9EURY</name>
<comment type="caution">
    <text evidence="2">The sequence shown here is derived from an EMBL/GenBank/DDBJ whole genome shotgun (WGS) entry which is preliminary data.</text>
</comment>